<reference evidence="10" key="2">
    <citation type="submission" date="2023-04" db="EMBL/GenBank/DDBJ databases">
        <title>Paracnuella aquatica gen. nov., sp. nov., a member of the family Chitinophagaceae isolated from a hot spring.</title>
        <authorList>
            <person name="Wang C."/>
        </authorList>
    </citation>
    <scope>NUCLEOTIDE SEQUENCE</scope>
    <source>
        <strain evidence="10">LB-8</strain>
    </source>
</reference>
<dbReference type="Gene3D" id="3.40.50.11720">
    <property type="entry name" value="3-Deoxy-D-manno-octulosonic-acid transferase, N-terminal domain"/>
    <property type="match status" value="1"/>
</dbReference>
<evidence type="ECO:0000313" key="10">
    <source>
        <dbReference type="EMBL" id="MCU7548019.1"/>
    </source>
</evidence>
<evidence type="ECO:0000256" key="6">
    <source>
        <dbReference type="ARBA" id="ARBA00049183"/>
    </source>
</evidence>
<dbReference type="InterPro" id="IPR007507">
    <property type="entry name" value="Glycos_transf_N"/>
</dbReference>
<comment type="function">
    <text evidence="8">Involved in lipopolysaccharide (LPS) biosynthesis. Catalyzes the transfer of 3-deoxy-D-manno-octulosonate (Kdo) residue(s) from CMP-Kdo to lipid IV(A), the tetraacyldisaccharide-1,4'-bisphosphate precursor of lipid A.</text>
</comment>
<dbReference type="InterPro" id="IPR038107">
    <property type="entry name" value="Glycos_transf_N_sf"/>
</dbReference>
<keyword evidence="11" id="KW-1185">Reference proteome</keyword>
<gene>
    <name evidence="10" type="ORF">OCK74_02785</name>
</gene>
<evidence type="ECO:0000256" key="7">
    <source>
        <dbReference type="PIRSR" id="PIRSR639901-1"/>
    </source>
</evidence>
<comment type="caution">
    <text evidence="10">The sequence shown here is derived from an EMBL/GenBank/DDBJ whole genome shotgun (WGS) entry which is preliminary data.</text>
</comment>
<feature type="active site" description="Proton acceptor" evidence="7">
    <location>
        <position position="60"/>
    </location>
</feature>
<feature type="domain" description="3-deoxy-D-manno-octulosonic-acid transferase N-terminal" evidence="9">
    <location>
        <begin position="45"/>
        <end position="206"/>
    </location>
</feature>
<evidence type="ECO:0000256" key="4">
    <source>
        <dbReference type="ARBA" id="ARBA00022679"/>
    </source>
</evidence>
<sequence>MIWIYNIFIFFYQFIVKIASFRNEKAKQWLVGRKDIWAQLEQQLPSKEPIIWIHSASTGEFEQAKPIIEQLKNSYPAYKVLVTFFSPSGYNAARKYALADYKFYLPVDTRRNAGRFLNIVRPQLVIFVKYEFWYHYLKSISSRNIPLLLVSSSFRKNQAFFKWYGGFYKKMLHFFTWIFVQDVSSLNILNQQQIIHCSISGDTRFDRVAAIEENFSEIPLVARFTANENVMVAGSTWPEDEELLETLAAQFPALKFIIAPHEINEGHIQNIQNRLPSPARFSQLKDNESNLQDYQTLIIDNIGMLSRLYKYGSIAYVGGAFKTGLHNILEAAVYGKPVIFGPNYQKFREAKELISAGGAFSITNAADLQQKISILLNDQHALAVASEAAANYVSNNKGATARIFQTIQEKRLLTR</sequence>
<keyword evidence="4 8" id="KW-0808">Transferase</keyword>
<dbReference type="GO" id="GO:0009245">
    <property type="term" value="P:lipid A biosynthetic process"/>
    <property type="evidence" value="ECO:0007669"/>
    <property type="project" value="TreeGrafter"/>
</dbReference>
<dbReference type="AlphaFoldDB" id="A0A9X3BF02"/>
<protein>
    <recommendedName>
        <fullName evidence="3 8">3-deoxy-D-manno-octulosonic acid transferase</fullName>
        <shortName evidence="8">Kdo transferase</shortName>
        <ecNumber evidence="2 8">2.4.99.12</ecNumber>
    </recommendedName>
    <alternativeName>
        <fullName evidence="5 8">Lipid IV(A) 3-deoxy-D-manno-octulosonic acid transferase</fullName>
    </alternativeName>
</protein>
<evidence type="ECO:0000256" key="1">
    <source>
        <dbReference type="ARBA" id="ARBA00004713"/>
    </source>
</evidence>
<organism evidence="10 11">
    <name type="scientific">Paraflavisolibacter caeni</name>
    <dbReference type="NCBI Taxonomy" id="2982496"/>
    <lineage>
        <taxon>Bacteria</taxon>
        <taxon>Pseudomonadati</taxon>
        <taxon>Bacteroidota</taxon>
        <taxon>Chitinophagia</taxon>
        <taxon>Chitinophagales</taxon>
        <taxon>Chitinophagaceae</taxon>
        <taxon>Paraflavisolibacter</taxon>
    </lineage>
</organism>
<evidence type="ECO:0000313" key="11">
    <source>
        <dbReference type="Proteomes" id="UP001155483"/>
    </source>
</evidence>
<dbReference type="EMBL" id="JAOTIF010000001">
    <property type="protein sequence ID" value="MCU7548019.1"/>
    <property type="molecule type" value="Genomic_DNA"/>
</dbReference>
<proteinExistence type="inferred from homology"/>
<dbReference type="Gene3D" id="3.40.50.2000">
    <property type="entry name" value="Glycogen Phosphorylase B"/>
    <property type="match status" value="1"/>
</dbReference>
<reference evidence="10" key="1">
    <citation type="submission" date="2022-09" db="EMBL/GenBank/DDBJ databases">
        <authorList>
            <person name="Yuan C."/>
            <person name="Ke Z."/>
        </authorList>
    </citation>
    <scope>NUCLEOTIDE SEQUENCE</scope>
    <source>
        <strain evidence="10">LB-8</strain>
    </source>
</reference>
<dbReference type="Pfam" id="PF04413">
    <property type="entry name" value="Glycos_transf_N"/>
    <property type="match status" value="1"/>
</dbReference>
<dbReference type="SUPFAM" id="SSF53756">
    <property type="entry name" value="UDP-Glycosyltransferase/glycogen phosphorylase"/>
    <property type="match status" value="1"/>
</dbReference>
<evidence type="ECO:0000259" key="9">
    <source>
        <dbReference type="Pfam" id="PF04413"/>
    </source>
</evidence>
<dbReference type="RefSeq" id="WP_279295463.1">
    <property type="nucleotide sequence ID" value="NZ_JAOTIF010000001.1"/>
</dbReference>
<keyword evidence="8" id="KW-1003">Cell membrane</keyword>
<dbReference type="GO" id="GO:0009244">
    <property type="term" value="P:lipopolysaccharide core region biosynthetic process"/>
    <property type="evidence" value="ECO:0007669"/>
    <property type="project" value="UniProtKB-UniRule"/>
</dbReference>
<evidence type="ECO:0000256" key="3">
    <source>
        <dbReference type="ARBA" id="ARBA00019077"/>
    </source>
</evidence>
<comment type="similarity">
    <text evidence="8">Belongs to the glycosyltransferase group 1 family.</text>
</comment>
<comment type="pathway">
    <text evidence="1 8">Bacterial outer membrane biogenesis; LPS core biosynthesis.</text>
</comment>
<dbReference type="PANTHER" id="PTHR42755">
    <property type="entry name" value="3-DEOXY-MANNO-OCTULOSONATE CYTIDYLYLTRANSFERASE"/>
    <property type="match status" value="1"/>
</dbReference>
<comment type="catalytic activity">
    <reaction evidence="6 8">
        <text>lipid IVA (E. coli) + CMP-3-deoxy-beta-D-manno-octulosonate = alpha-Kdo-(2-&gt;6)-lipid IVA (E. coli) + CMP + H(+)</text>
        <dbReference type="Rhea" id="RHEA:28066"/>
        <dbReference type="ChEBI" id="CHEBI:15378"/>
        <dbReference type="ChEBI" id="CHEBI:58603"/>
        <dbReference type="ChEBI" id="CHEBI:60364"/>
        <dbReference type="ChEBI" id="CHEBI:60377"/>
        <dbReference type="ChEBI" id="CHEBI:85987"/>
        <dbReference type="EC" id="2.4.99.12"/>
    </reaction>
</comment>
<name>A0A9X3BF02_9BACT</name>
<keyword evidence="8" id="KW-0472">Membrane</keyword>
<evidence type="ECO:0000256" key="8">
    <source>
        <dbReference type="RuleBase" id="RU365103"/>
    </source>
</evidence>
<dbReference type="PANTHER" id="PTHR42755:SF1">
    <property type="entry name" value="3-DEOXY-D-MANNO-OCTULOSONIC ACID TRANSFERASE, MITOCHONDRIAL-RELATED"/>
    <property type="match status" value="1"/>
</dbReference>
<dbReference type="GO" id="GO:0005886">
    <property type="term" value="C:plasma membrane"/>
    <property type="evidence" value="ECO:0007669"/>
    <property type="project" value="UniProtKB-SubCell"/>
</dbReference>
<evidence type="ECO:0000256" key="5">
    <source>
        <dbReference type="ARBA" id="ARBA00031445"/>
    </source>
</evidence>
<accession>A0A9X3BF02</accession>
<dbReference type="EC" id="2.4.99.12" evidence="2 8"/>
<comment type="subcellular location">
    <subcellularLocation>
        <location evidence="8">Cell membrane</location>
    </subcellularLocation>
</comment>
<dbReference type="GO" id="GO:0043842">
    <property type="term" value="F:Kdo transferase activity"/>
    <property type="evidence" value="ECO:0007669"/>
    <property type="project" value="UniProtKB-EC"/>
</dbReference>
<keyword evidence="8" id="KW-0448">Lipopolysaccharide biosynthesis</keyword>
<evidence type="ECO:0000256" key="2">
    <source>
        <dbReference type="ARBA" id="ARBA00012621"/>
    </source>
</evidence>
<dbReference type="InterPro" id="IPR039901">
    <property type="entry name" value="Kdotransferase"/>
</dbReference>
<dbReference type="Proteomes" id="UP001155483">
    <property type="component" value="Unassembled WGS sequence"/>
</dbReference>